<organism evidence="3 4">
    <name type="scientific">Suillus plorans</name>
    <dbReference type="NCBI Taxonomy" id="116603"/>
    <lineage>
        <taxon>Eukaryota</taxon>
        <taxon>Fungi</taxon>
        <taxon>Dikarya</taxon>
        <taxon>Basidiomycota</taxon>
        <taxon>Agaricomycotina</taxon>
        <taxon>Agaricomycetes</taxon>
        <taxon>Agaricomycetidae</taxon>
        <taxon>Boletales</taxon>
        <taxon>Suillineae</taxon>
        <taxon>Suillaceae</taxon>
        <taxon>Suillus</taxon>
    </lineage>
</organism>
<evidence type="ECO:0000313" key="4">
    <source>
        <dbReference type="Proteomes" id="UP000719766"/>
    </source>
</evidence>
<feature type="region of interest" description="Disordered" evidence="1">
    <location>
        <begin position="1"/>
        <end position="20"/>
    </location>
</feature>
<evidence type="ECO:0000313" key="3">
    <source>
        <dbReference type="EMBL" id="KAG1793475.1"/>
    </source>
</evidence>
<proteinExistence type="predicted"/>
<keyword evidence="4" id="KW-1185">Reference proteome</keyword>
<sequence>MDGGPHPRNIASTSTPATPVRCHSQQMLVTPSMVKKRRKPRGSNTFHLPGPPPVLVLPGRQYFAQQIASNTNPRHDVPPSDLIDQDRPSFYDDVHFFSNPSAPRSFRSDGRQKKFNQWQRWSNEVIPSLIGPYLTYQCKSSSLRHRPVYQNDHVECTASCHRKTLEVTCVFFNYLEVLNIDCCPCAPAPLQLLKLGLFACAPIAPSLAVDLRVLELVRTLFVRITPNTTAWCEALEVFLTARGYKLSTKDNLRRRFSNAYHWYSVLVTNAEDHIYSLISQHLPSRSLGDEVLPTQPSNYLRSRCPVCFGMQDWQKDHGSRLKLDCHVCIDACFTQKRSANSRGADGLDPPNPTRSVFISDEEVARMEAHVRACRGSLPGRGTKRKKPEGDEDGYEDGMRIPVSTLDACGESFLAADEKREKASTRFFADTGIMALLCRHDCVLWLVNMTSAGEKQYYALALIKKLFEHLPPTMTVGILYDIACQLERSCLKYQLLEQGVLSRIVFSISVFHAYGHQWPCQLIYHPRKCEGFGLSDGEGCERLWSALKMLIPPLRVSGYHQRLFVLNAQVHHLDGKNLDTFGEWLSRRWTRCQTKKSSAEHVLRQLSVDEANIRPEWRAQVEHQTKPLSRRSKTNNDEQISKILTLEQTLSNLDDSVRALEMQLCAGNTLNIVDFNLRLTDERTYRSKVADTLRRWKAALGIGQLTDLQQLRRSIFLQICLDAQAVKARLHERLRQRKFEIERFERSYCQTVNEHKLHVHAEASIQRRNPTIRKLISTYNNLCGKLIDLIRRGEAPAGAIAPHSISPTGIFQLDVDDDIWQDVGLDGNDMAPPAWLADENMRAAIKFQLEVDRCNEEGARIMRERCVLQEWTMAEWDALQEARTHADENEDLCFHFDLRARLLSGLVVHWQSQVRPIPCAWPLPDSWGPTPNDLAEAANMYYQPSCLDGTAAVYDSENDWESDDKRENDELIDELEEAALAGAYMDLDSDSYDI</sequence>
<dbReference type="AlphaFoldDB" id="A0A9P7AP42"/>
<dbReference type="OrthoDB" id="3259803at2759"/>
<dbReference type="Pfam" id="PF18758">
    <property type="entry name" value="KDZ"/>
    <property type="match status" value="1"/>
</dbReference>
<dbReference type="Proteomes" id="UP000719766">
    <property type="component" value="Unassembled WGS sequence"/>
</dbReference>
<dbReference type="EMBL" id="JABBWE010000030">
    <property type="protein sequence ID" value="KAG1793475.1"/>
    <property type="molecule type" value="Genomic_DNA"/>
</dbReference>
<dbReference type="PANTHER" id="PTHR33096:SF1">
    <property type="entry name" value="CXC1-LIKE CYSTEINE CLUSTER ASSOCIATED WITH KDZ TRANSPOSASES DOMAIN-CONTAINING PROTEIN"/>
    <property type="match status" value="1"/>
</dbReference>
<dbReference type="RefSeq" id="XP_041159900.1">
    <property type="nucleotide sequence ID" value="XM_041306636.1"/>
</dbReference>
<dbReference type="InterPro" id="IPR040521">
    <property type="entry name" value="KDZ"/>
</dbReference>
<gene>
    <name evidence="3" type="ORF">HD556DRAFT_1443587</name>
</gene>
<reference evidence="3" key="1">
    <citation type="journal article" date="2020" name="New Phytol.">
        <title>Comparative genomics reveals dynamic genome evolution in host specialist ectomycorrhizal fungi.</title>
        <authorList>
            <person name="Lofgren L.A."/>
            <person name="Nguyen N.H."/>
            <person name="Vilgalys R."/>
            <person name="Ruytinx J."/>
            <person name="Liao H.L."/>
            <person name="Branco S."/>
            <person name="Kuo A."/>
            <person name="LaButti K."/>
            <person name="Lipzen A."/>
            <person name="Andreopoulos W."/>
            <person name="Pangilinan J."/>
            <person name="Riley R."/>
            <person name="Hundley H."/>
            <person name="Na H."/>
            <person name="Barry K."/>
            <person name="Grigoriev I.V."/>
            <person name="Stajich J.E."/>
            <person name="Kennedy P.G."/>
        </authorList>
    </citation>
    <scope>NUCLEOTIDE SEQUENCE</scope>
    <source>
        <strain evidence="3">S12</strain>
    </source>
</reference>
<feature type="region of interest" description="Disordered" evidence="1">
    <location>
        <begin position="32"/>
        <end position="53"/>
    </location>
</feature>
<accession>A0A9P7AP42</accession>
<dbReference type="GeneID" id="64600400"/>
<evidence type="ECO:0000259" key="2">
    <source>
        <dbReference type="Pfam" id="PF18802"/>
    </source>
</evidence>
<name>A0A9P7AP42_9AGAM</name>
<dbReference type="InterPro" id="IPR041320">
    <property type="entry name" value="CxC1"/>
</dbReference>
<feature type="region of interest" description="Disordered" evidence="1">
    <location>
        <begin position="376"/>
        <end position="396"/>
    </location>
</feature>
<comment type="caution">
    <text evidence="3">The sequence shown here is derived from an EMBL/GenBank/DDBJ whole genome shotgun (WGS) entry which is preliminary data.</text>
</comment>
<feature type="compositionally biased region" description="Polar residues" evidence="1">
    <location>
        <begin position="10"/>
        <end position="20"/>
    </location>
</feature>
<dbReference type="Pfam" id="PF18802">
    <property type="entry name" value="CxC1"/>
    <property type="match status" value="1"/>
</dbReference>
<dbReference type="PANTHER" id="PTHR33096">
    <property type="entry name" value="CXC2 DOMAIN-CONTAINING PROTEIN"/>
    <property type="match status" value="1"/>
</dbReference>
<protein>
    <recommendedName>
        <fullName evidence="2">CxC1-like cysteine cluster associated with KDZ transposases domain-containing protein</fullName>
    </recommendedName>
</protein>
<feature type="domain" description="CxC1-like cysteine cluster associated with KDZ transposases" evidence="2">
    <location>
        <begin position="154"/>
        <end position="242"/>
    </location>
</feature>
<evidence type="ECO:0000256" key="1">
    <source>
        <dbReference type="SAM" id="MobiDB-lite"/>
    </source>
</evidence>